<dbReference type="SUPFAM" id="SSF49562">
    <property type="entry name" value="C2 domain (Calcium/lipid-binding domain, CaLB)"/>
    <property type="match status" value="1"/>
</dbReference>
<dbReference type="InterPro" id="IPR035892">
    <property type="entry name" value="C2_domain_sf"/>
</dbReference>
<evidence type="ECO:0000313" key="3">
    <source>
        <dbReference type="Proteomes" id="UP000007875"/>
    </source>
</evidence>
<protein>
    <recommendedName>
        <fullName evidence="4">C2 domain-containing protein</fullName>
    </recommendedName>
</protein>
<keyword evidence="3" id="KW-1185">Reference proteome</keyword>
<evidence type="ECO:0000256" key="1">
    <source>
        <dbReference type="SAM" id="MobiDB-lite"/>
    </source>
</evidence>
<dbReference type="AlphaFoldDB" id="H2ZM83"/>
<evidence type="ECO:0000313" key="2">
    <source>
        <dbReference type="Ensembl" id="ENSCSAVP00000018699.1"/>
    </source>
</evidence>
<accession>H2ZM83</accession>
<name>H2ZM83_CIOSA</name>
<dbReference type="OMA" id="WIANEND"/>
<dbReference type="Proteomes" id="UP000007875">
    <property type="component" value="Unassembled WGS sequence"/>
</dbReference>
<reference evidence="2" key="2">
    <citation type="submission" date="2025-08" db="UniProtKB">
        <authorList>
            <consortium name="Ensembl"/>
        </authorList>
    </citation>
    <scope>IDENTIFICATION</scope>
</reference>
<dbReference type="Gene3D" id="2.60.40.150">
    <property type="entry name" value="C2 domain"/>
    <property type="match status" value="1"/>
</dbReference>
<dbReference type="HOGENOM" id="CLU_1015488_0_0_1"/>
<proteinExistence type="predicted"/>
<reference evidence="3" key="1">
    <citation type="submission" date="2003-08" db="EMBL/GenBank/DDBJ databases">
        <authorList>
            <person name="Birren B."/>
            <person name="Nusbaum C."/>
            <person name="Abebe A."/>
            <person name="Abouelleil A."/>
            <person name="Adekoya E."/>
            <person name="Ait-zahra M."/>
            <person name="Allen N."/>
            <person name="Allen T."/>
            <person name="An P."/>
            <person name="Anderson M."/>
            <person name="Anderson S."/>
            <person name="Arachchi H."/>
            <person name="Armbruster J."/>
            <person name="Bachantsang P."/>
            <person name="Baldwin J."/>
            <person name="Barry A."/>
            <person name="Bayul T."/>
            <person name="Blitshsteyn B."/>
            <person name="Bloom T."/>
            <person name="Blye J."/>
            <person name="Boguslavskiy L."/>
            <person name="Borowsky M."/>
            <person name="Boukhgalter B."/>
            <person name="Brunache A."/>
            <person name="Butler J."/>
            <person name="Calixte N."/>
            <person name="Calvo S."/>
            <person name="Camarata J."/>
            <person name="Campo K."/>
            <person name="Chang J."/>
            <person name="Cheshatsang Y."/>
            <person name="Citroen M."/>
            <person name="Collymore A."/>
            <person name="Considine T."/>
            <person name="Cook A."/>
            <person name="Cooke P."/>
            <person name="Corum B."/>
            <person name="Cuomo C."/>
            <person name="David R."/>
            <person name="Dawoe T."/>
            <person name="Degray S."/>
            <person name="Dodge S."/>
            <person name="Dooley K."/>
            <person name="Dorje P."/>
            <person name="Dorjee K."/>
            <person name="Dorris L."/>
            <person name="Duffey N."/>
            <person name="Dupes A."/>
            <person name="Elkins T."/>
            <person name="Engels R."/>
            <person name="Erickson J."/>
            <person name="Farina A."/>
            <person name="Faro S."/>
            <person name="Ferreira P."/>
            <person name="Fischer H."/>
            <person name="Fitzgerald M."/>
            <person name="Foley K."/>
            <person name="Gage D."/>
            <person name="Galagan J."/>
            <person name="Gearin G."/>
            <person name="Gnerre S."/>
            <person name="Gnirke A."/>
            <person name="Goyette A."/>
            <person name="Graham J."/>
            <person name="Grandbois E."/>
            <person name="Gyaltsen K."/>
            <person name="Hafez N."/>
            <person name="Hagopian D."/>
            <person name="Hagos B."/>
            <person name="Hall J."/>
            <person name="Hatcher B."/>
            <person name="Heller A."/>
            <person name="Higgins H."/>
            <person name="Honan T."/>
            <person name="Horn A."/>
            <person name="Houde N."/>
            <person name="Hughes L."/>
            <person name="Hulme W."/>
            <person name="Husby E."/>
            <person name="Iliev I."/>
            <person name="Jaffe D."/>
            <person name="Jones C."/>
            <person name="Kamal M."/>
            <person name="Kamat A."/>
            <person name="Kamvysselis M."/>
            <person name="Karlsson E."/>
            <person name="Kells C."/>
            <person name="Kieu A."/>
            <person name="Kisner P."/>
            <person name="Kodira C."/>
            <person name="Kulbokas E."/>
            <person name="Labutti K."/>
            <person name="Lama D."/>
            <person name="Landers T."/>
            <person name="Leger J."/>
            <person name="Levine S."/>
            <person name="Lewis D."/>
            <person name="Lewis T."/>
            <person name="Lindblad-toh K."/>
            <person name="Liu X."/>
            <person name="Lokyitsang T."/>
            <person name="Lokyitsang Y."/>
            <person name="Lucien O."/>
            <person name="Lui A."/>
            <person name="Ma L.J."/>
            <person name="Mabbitt R."/>
            <person name="Macdonald J."/>
            <person name="Maclean C."/>
            <person name="Major J."/>
            <person name="Manning J."/>
            <person name="Marabella R."/>
            <person name="Maru K."/>
            <person name="Matthews C."/>
            <person name="Mauceli E."/>
            <person name="Mccarthy M."/>
            <person name="Mcdonough S."/>
            <person name="Mcghee T."/>
            <person name="Meldrim J."/>
            <person name="Meneus L."/>
            <person name="Mesirov J."/>
            <person name="Mihalev A."/>
            <person name="Mihova T."/>
            <person name="Mikkelsen T."/>
            <person name="Mlenga V."/>
            <person name="Moru K."/>
            <person name="Mozes J."/>
            <person name="Mulrain L."/>
            <person name="Munson G."/>
            <person name="Naylor J."/>
            <person name="Newes C."/>
            <person name="Nguyen C."/>
            <person name="Nguyen N."/>
            <person name="Nguyen T."/>
            <person name="Nicol R."/>
            <person name="Nielsen C."/>
            <person name="Nizzari M."/>
            <person name="Norbu C."/>
            <person name="Norbu N."/>
            <person name="O'donnell P."/>
            <person name="Okoawo O."/>
            <person name="O'leary S."/>
            <person name="Omotosho B."/>
            <person name="O'neill K."/>
            <person name="Osman S."/>
            <person name="Parker S."/>
            <person name="Perrin D."/>
            <person name="Phunkhang P."/>
            <person name="Piqani B."/>
            <person name="Purcell S."/>
            <person name="Rachupka T."/>
            <person name="Ramasamy U."/>
            <person name="Rameau R."/>
            <person name="Ray V."/>
            <person name="Raymond C."/>
            <person name="Retta R."/>
            <person name="Richardson S."/>
            <person name="Rise C."/>
            <person name="Rodriguez J."/>
            <person name="Rogers J."/>
            <person name="Rogov P."/>
            <person name="Rutman M."/>
            <person name="Schupbach R."/>
            <person name="Seaman C."/>
            <person name="Settipalli S."/>
            <person name="Sharpe T."/>
            <person name="Sheridan J."/>
            <person name="Sherpa N."/>
            <person name="Shi J."/>
            <person name="Smirnov S."/>
            <person name="Smith C."/>
            <person name="Sougnez C."/>
            <person name="Spencer B."/>
            <person name="Stalker J."/>
            <person name="Stange-thomann N."/>
            <person name="Stavropoulos S."/>
            <person name="Stetson K."/>
            <person name="Stone C."/>
            <person name="Stone S."/>
            <person name="Stubbs M."/>
            <person name="Talamas J."/>
            <person name="Tchuinga P."/>
            <person name="Tenzing P."/>
            <person name="Tesfaye S."/>
            <person name="Theodore J."/>
            <person name="Thoulutsang Y."/>
            <person name="Topham K."/>
            <person name="Towey S."/>
            <person name="Tsamla T."/>
            <person name="Tsomo N."/>
            <person name="Vallee D."/>
            <person name="Vassiliev H."/>
            <person name="Venkataraman V."/>
            <person name="Vinson J."/>
            <person name="Vo A."/>
            <person name="Wade C."/>
            <person name="Wang S."/>
            <person name="Wangchuk T."/>
            <person name="Wangdi T."/>
            <person name="Whittaker C."/>
            <person name="Wilkinson J."/>
            <person name="Wu Y."/>
            <person name="Wyman D."/>
            <person name="Yadav S."/>
            <person name="Yang S."/>
            <person name="Yang X."/>
            <person name="Yeager S."/>
            <person name="Yee E."/>
            <person name="Young G."/>
            <person name="Zainoun J."/>
            <person name="Zembeck L."/>
            <person name="Zimmer A."/>
            <person name="Zody M."/>
            <person name="Lander E."/>
        </authorList>
    </citation>
    <scope>NUCLEOTIDE SEQUENCE [LARGE SCALE GENOMIC DNA]</scope>
</reference>
<dbReference type="InParanoid" id="H2ZM83"/>
<organism evidence="2 3">
    <name type="scientific">Ciona savignyi</name>
    <name type="common">Pacific transparent sea squirt</name>
    <dbReference type="NCBI Taxonomy" id="51511"/>
    <lineage>
        <taxon>Eukaryota</taxon>
        <taxon>Metazoa</taxon>
        <taxon>Chordata</taxon>
        <taxon>Tunicata</taxon>
        <taxon>Ascidiacea</taxon>
        <taxon>Phlebobranchia</taxon>
        <taxon>Cionidae</taxon>
        <taxon>Ciona</taxon>
    </lineage>
</organism>
<evidence type="ECO:0008006" key="4">
    <source>
        <dbReference type="Google" id="ProtNLM"/>
    </source>
</evidence>
<feature type="region of interest" description="Disordered" evidence="1">
    <location>
        <begin position="1"/>
        <end position="60"/>
    </location>
</feature>
<dbReference type="Ensembl" id="ENSCSAVT00000018904.1">
    <property type="protein sequence ID" value="ENSCSAVP00000018699.1"/>
    <property type="gene ID" value="ENSCSAVG00000010988.1"/>
</dbReference>
<feature type="compositionally biased region" description="Polar residues" evidence="1">
    <location>
        <begin position="40"/>
        <end position="49"/>
    </location>
</feature>
<dbReference type="GeneTree" id="ENSGT00530000068802"/>
<feature type="compositionally biased region" description="Basic and acidic residues" evidence="1">
    <location>
        <begin position="16"/>
        <end position="39"/>
    </location>
</feature>
<sequence length="274" mass="30430">MGQSCVSGKTEAPMESVEKTDETKLHVEETGPYTKEIEQSKVSSPSNGDPTVILPTENTLKKEEIKPEKVTEKIEEQLDEITENAKETKTDELRIPKEDASKARKDTTVKVIGNQLAFHGTRSLSGSPTLCSMAVKLWIANENDDDAVGDFGVHVGTVEGLTSNKSKIYVKITLENLDSDMKRIKKKTKPKKLTQTVTFGKDVVLHKVPSSFANRGRLTVAVWSQSAKKNKRLCDVDIELGRQTRFGDQKNDVMTLSQKLSLSKDRTDATLYLC</sequence>
<reference evidence="2" key="3">
    <citation type="submission" date="2025-09" db="UniProtKB">
        <authorList>
            <consortium name="Ensembl"/>
        </authorList>
    </citation>
    <scope>IDENTIFICATION</scope>
</reference>